<dbReference type="NCBIfam" id="TIGR00531">
    <property type="entry name" value="BCCP"/>
    <property type="match status" value="1"/>
</dbReference>
<organism evidence="7 8">
    <name type="scientific">Fodinibius sediminis</name>
    <dbReference type="NCBI Taxonomy" id="1214077"/>
    <lineage>
        <taxon>Bacteria</taxon>
        <taxon>Pseudomonadati</taxon>
        <taxon>Balneolota</taxon>
        <taxon>Balneolia</taxon>
        <taxon>Balneolales</taxon>
        <taxon>Balneolaceae</taxon>
        <taxon>Fodinibius</taxon>
    </lineage>
</organism>
<keyword evidence="4" id="KW-0276">Fatty acid metabolism</keyword>
<dbReference type="Pfam" id="PF00364">
    <property type="entry name" value="Biotin_lipoyl"/>
    <property type="match status" value="1"/>
</dbReference>
<evidence type="ECO:0000313" key="8">
    <source>
        <dbReference type="Proteomes" id="UP000317593"/>
    </source>
</evidence>
<evidence type="ECO:0000256" key="2">
    <source>
        <dbReference type="ARBA" id="ARBA00017562"/>
    </source>
</evidence>
<gene>
    <name evidence="7" type="ORF">SAMN06265218_10270</name>
</gene>
<comment type="function">
    <text evidence="1 4">This protein is a component of the acetyl coenzyme A carboxylase complex; first, biotin carboxylase catalyzes the carboxylation of the carrier protein and then the transcarboxylase transfers the carboxyl group to form malonyl-CoA.</text>
</comment>
<dbReference type="PANTHER" id="PTHR45266">
    <property type="entry name" value="OXALOACETATE DECARBOXYLASE ALPHA CHAIN"/>
    <property type="match status" value="1"/>
</dbReference>
<dbReference type="Proteomes" id="UP000317593">
    <property type="component" value="Unassembled WGS sequence"/>
</dbReference>
<dbReference type="GO" id="GO:0006633">
    <property type="term" value="P:fatty acid biosynthetic process"/>
    <property type="evidence" value="ECO:0007669"/>
    <property type="project" value="UniProtKB-UniPathway"/>
</dbReference>
<evidence type="ECO:0000256" key="5">
    <source>
        <dbReference type="SAM" id="MobiDB-lite"/>
    </source>
</evidence>
<accession>A0A521B100</accession>
<keyword evidence="8" id="KW-1185">Reference proteome</keyword>
<evidence type="ECO:0000256" key="4">
    <source>
        <dbReference type="RuleBase" id="RU364072"/>
    </source>
</evidence>
<name>A0A521B100_9BACT</name>
<evidence type="ECO:0000256" key="1">
    <source>
        <dbReference type="ARBA" id="ARBA00003761"/>
    </source>
</evidence>
<dbReference type="PANTHER" id="PTHR45266:SF3">
    <property type="entry name" value="OXALOACETATE DECARBOXYLASE ALPHA CHAIN"/>
    <property type="match status" value="1"/>
</dbReference>
<dbReference type="InterPro" id="IPR001249">
    <property type="entry name" value="AcCoA_biotinCC"/>
</dbReference>
<dbReference type="GO" id="GO:0009317">
    <property type="term" value="C:acetyl-CoA carboxylase complex"/>
    <property type="evidence" value="ECO:0007669"/>
    <property type="project" value="InterPro"/>
</dbReference>
<comment type="pathway">
    <text evidence="4">Lipid metabolism; fatty acid biosynthesis.</text>
</comment>
<protein>
    <recommendedName>
        <fullName evidence="2 4">Biotin carboxyl carrier protein of acetyl-CoA carboxylase</fullName>
    </recommendedName>
</protein>
<feature type="domain" description="Lipoyl-binding" evidence="6">
    <location>
        <begin position="93"/>
        <end position="169"/>
    </location>
</feature>
<dbReference type="Gene3D" id="2.40.50.100">
    <property type="match status" value="1"/>
</dbReference>
<dbReference type="InterPro" id="IPR050709">
    <property type="entry name" value="Biotin_Carboxyl_Carrier/Decarb"/>
</dbReference>
<dbReference type="PROSITE" id="PS50968">
    <property type="entry name" value="BIOTINYL_LIPOYL"/>
    <property type="match status" value="1"/>
</dbReference>
<sequence length="169" mass="18438">MDLKVIENLLTLIAKSEVNEVSIEEGDFKIKVKKKADVEQPAMPVQYQLPAQTAAVQPPAGAPQQTQQAQQQPAPAPEQESTDESSASEEPSGEVVKSPIVGTFYRSPSPDDDPFVHVGDQVEKGQTICIVEAMKIMNEIESDYSGEVKKILVEDGEPVEYDQPLFIIG</sequence>
<dbReference type="AlphaFoldDB" id="A0A521B100"/>
<dbReference type="PRINTS" id="PR01071">
    <property type="entry name" value="ACOABIOTINCC"/>
</dbReference>
<dbReference type="GO" id="GO:0003989">
    <property type="term" value="F:acetyl-CoA carboxylase activity"/>
    <property type="evidence" value="ECO:0007669"/>
    <property type="project" value="InterPro"/>
</dbReference>
<dbReference type="EMBL" id="FXTH01000002">
    <property type="protein sequence ID" value="SMO40762.1"/>
    <property type="molecule type" value="Genomic_DNA"/>
</dbReference>
<dbReference type="RefSeq" id="WP_142712960.1">
    <property type="nucleotide sequence ID" value="NZ_FXTH01000002.1"/>
</dbReference>
<feature type="compositionally biased region" description="Low complexity" evidence="5">
    <location>
        <begin position="49"/>
        <end position="79"/>
    </location>
</feature>
<feature type="region of interest" description="Disordered" evidence="5">
    <location>
        <begin position="49"/>
        <end position="114"/>
    </location>
</feature>
<keyword evidence="4" id="KW-0444">Lipid biosynthesis</keyword>
<keyword evidence="3 4" id="KW-0092">Biotin</keyword>
<dbReference type="InterPro" id="IPR011053">
    <property type="entry name" value="Single_hybrid_motif"/>
</dbReference>
<keyword evidence="4" id="KW-0443">Lipid metabolism</keyword>
<dbReference type="UniPathway" id="UPA00094"/>
<keyword evidence="4" id="KW-0275">Fatty acid biosynthesis</keyword>
<reference evidence="7 8" key="1">
    <citation type="submission" date="2017-05" db="EMBL/GenBank/DDBJ databases">
        <authorList>
            <person name="Varghese N."/>
            <person name="Submissions S."/>
        </authorList>
    </citation>
    <scope>NUCLEOTIDE SEQUENCE [LARGE SCALE GENOMIC DNA]</scope>
    <source>
        <strain evidence="7 8">DSM 21194</strain>
    </source>
</reference>
<evidence type="ECO:0000256" key="3">
    <source>
        <dbReference type="ARBA" id="ARBA00023267"/>
    </source>
</evidence>
<dbReference type="CDD" id="cd06850">
    <property type="entry name" value="biotinyl_domain"/>
    <property type="match status" value="1"/>
</dbReference>
<dbReference type="OrthoDB" id="9811735at2"/>
<dbReference type="FunFam" id="2.40.50.100:FF:000003">
    <property type="entry name" value="Acetyl-CoA carboxylase biotin carboxyl carrier protein"/>
    <property type="match status" value="1"/>
</dbReference>
<evidence type="ECO:0000259" key="6">
    <source>
        <dbReference type="PROSITE" id="PS50968"/>
    </source>
</evidence>
<proteinExistence type="predicted"/>
<dbReference type="InterPro" id="IPR000089">
    <property type="entry name" value="Biotin_lipoyl"/>
</dbReference>
<evidence type="ECO:0000313" key="7">
    <source>
        <dbReference type="EMBL" id="SMO40762.1"/>
    </source>
</evidence>
<dbReference type="SUPFAM" id="SSF51230">
    <property type="entry name" value="Single hybrid motif"/>
    <property type="match status" value="1"/>
</dbReference>